<gene>
    <name evidence="7" type="ORF">SAMN05216550_118134</name>
</gene>
<dbReference type="SUPFAM" id="SSF46785">
    <property type="entry name" value="Winged helix' DNA-binding domain"/>
    <property type="match status" value="1"/>
</dbReference>
<dbReference type="PROSITE" id="PS51078">
    <property type="entry name" value="ICLR_ED"/>
    <property type="match status" value="1"/>
</dbReference>
<dbReference type="PANTHER" id="PTHR30136:SF34">
    <property type="entry name" value="TRANSCRIPTIONAL REGULATOR"/>
    <property type="match status" value="1"/>
</dbReference>
<evidence type="ECO:0000259" key="6">
    <source>
        <dbReference type="PROSITE" id="PS51078"/>
    </source>
</evidence>
<feature type="region of interest" description="Disordered" evidence="4">
    <location>
        <begin position="1"/>
        <end position="56"/>
    </location>
</feature>
<dbReference type="InterPro" id="IPR029016">
    <property type="entry name" value="GAF-like_dom_sf"/>
</dbReference>
<reference evidence="7 8" key="1">
    <citation type="submission" date="2016-10" db="EMBL/GenBank/DDBJ databases">
        <authorList>
            <person name="Varghese N."/>
            <person name="Submissions S."/>
        </authorList>
    </citation>
    <scope>NUCLEOTIDE SEQUENCE [LARGE SCALE GENOMIC DNA]</scope>
    <source>
        <strain evidence="7 8">LMG 22274</strain>
    </source>
</reference>
<feature type="domain" description="HTH iclR-type" evidence="5">
    <location>
        <begin position="60"/>
        <end position="122"/>
    </location>
</feature>
<dbReference type="InterPro" id="IPR036388">
    <property type="entry name" value="WH-like_DNA-bd_sf"/>
</dbReference>
<dbReference type="GO" id="GO:0003677">
    <property type="term" value="F:DNA binding"/>
    <property type="evidence" value="ECO:0007669"/>
    <property type="project" value="UniProtKB-KW"/>
</dbReference>
<evidence type="ECO:0000256" key="4">
    <source>
        <dbReference type="SAM" id="MobiDB-lite"/>
    </source>
</evidence>
<keyword evidence="1" id="KW-0805">Transcription regulation</keyword>
<evidence type="ECO:0000256" key="2">
    <source>
        <dbReference type="ARBA" id="ARBA00023125"/>
    </source>
</evidence>
<dbReference type="InterPro" id="IPR014757">
    <property type="entry name" value="Tscrpt_reg_IclR_C"/>
</dbReference>
<dbReference type="PROSITE" id="PS51077">
    <property type="entry name" value="HTH_ICLR"/>
    <property type="match status" value="1"/>
</dbReference>
<proteinExistence type="predicted"/>
<dbReference type="SUPFAM" id="SSF55781">
    <property type="entry name" value="GAF domain-like"/>
    <property type="match status" value="1"/>
</dbReference>
<dbReference type="Gene3D" id="3.30.450.40">
    <property type="match status" value="1"/>
</dbReference>
<dbReference type="GO" id="GO:0003700">
    <property type="term" value="F:DNA-binding transcription factor activity"/>
    <property type="evidence" value="ECO:0007669"/>
    <property type="project" value="TreeGrafter"/>
</dbReference>
<keyword evidence="3" id="KW-0804">Transcription</keyword>
<comment type="caution">
    <text evidence="7">The sequence shown here is derived from an EMBL/GenBank/DDBJ whole genome shotgun (WGS) entry which is preliminary data.</text>
</comment>
<organism evidence="7 8">
    <name type="scientific">Paraburkholderia tropica</name>
    <dbReference type="NCBI Taxonomy" id="92647"/>
    <lineage>
        <taxon>Bacteria</taxon>
        <taxon>Pseudomonadati</taxon>
        <taxon>Pseudomonadota</taxon>
        <taxon>Betaproteobacteria</taxon>
        <taxon>Burkholderiales</taxon>
        <taxon>Burkholderiaceae</taxon>
        <taxon>Paraburkholderia</taxon>
    </lineage>
</organism>
<keyword evidence="2" id="KW-0238">DNA-binding</keyword>
<dbReference type="Pfam" id="PF09339">
    <property type="entry name" value="HTH_IclR"/>
    <property type="match status" value="1"/>
</dbReference>
<dbReference type="GO" id="GO:0045892">
    <property type="term" value="P:negative regulation of DNA-templated transcription"/>
    <property type="evidence" value="ECO:0007669"/>
    <property type="project" value="TreeGrafter"/>
</dbReference>
<sequence length="330" mass="35202">MATKNTTGAARRSPAPGKRAAPPEETRDAAQSADLADLADAADAASPAEEEGAGASTYLVPGLERGLRILTEFSAREPVLGAPELSRRIGIPRTTTFRLLQTLEALGFIERANGDRQYRLSVAVLRLGFEYLSSLELTDFGTPVLERLRDATGLSTHLLIRDGRDVVFVAKAQTREPMFSSVKVHVGTRLPAHATVHGQVLMGDLSLTELRALYPEKQLERYTDRTPATVADLYARVREFAEQGYALSEASFETGISVVSAPVRDQSGRIVAALTATVPRSDIGSEAERAPLVTAVCAAALDLSARLNYRPLPGDPTAAQAAHGGSVQAS</sequence>
<evidence type="ECO:0000259" key="5">
    <source>
        <dbReference type="PROSITE" id="PS51077"/>
    </source>
</evidence>
<feature type="compositionally biased region" description="Low complexity" evidence="4">
    <location>
        <begin position="29"/>
        <end position="47"/>
    </location>
</feature>
<name>A0AAQ1GLA3_9BURK</name>
<dbReference type="PANTHER" id="PTHR30136">
    <property type="entry name" value="HELIX-TURN-HELIX TRANSCRIPTIONAL REGULATOR, ICLR FAMILY"/>
    <property type="match status" value="1"/>
</dbReference>
<dbReference type="EMBL" id="FNZM01000018">
    <property type="protein sequence ID" value="SEK10094.1"/>
    <property type="molecule type" value="Genomic_DNA"/>
</dbReference>
<dbReference type="RefSeq" id="WP_074986605.1">
    <property type="nucleotide sequence ID" value="NZ_CADFGN010000004.1"/>
</dbReference>
<dbReference type="Gene3D" id="1.10.10.10">
    <property type="entry name" value="Winged helix-like DNA-binding domain superfamily/Winged helix DNA-binding domain"/>
    <property type="match status" value="1"/>
</dbReference>
<feature type="domain" description="IclR-ED" evidence="6">
    <location>
        <begin position="123"/>
        <end position="309"/>
    </location>
</feature>
<dbReference type="Pfam" id="PF01614">
    <property type="entry name" value="IclR_C"/>
    <property type="match status" value="1"/>
</dbReference>
<dbReference type="InterPro" id="IPR005471">
    <property type="entry name" value="Tscrpt_reg_IclR_N"/>
</dbReference>
<dbReference type="SMART" id="SM00346">
    <property type="entry name" value="HTH_ICLR"/>
    <property type="match status" value="1"/>
</dbReference>
<protein>
    <submittedName>
        <fullName evidence="7">Transcriptional regulator, IclR family</fullName>
    </submittedName>
</protein>
<accession>A0AAQ1GLA3</accession>
<evidence type="ECO:0000256" key="3">
    <source>
        <dbReference type="ARBA" id="ARBA00023163"/>
    </source>
</evidence>
<evidence type="ECO:0000256" key="1">
    <source>
        <dbReference type="ARBA" id="ARBA00023015"/>
    </source>
</evidence>
<dbReference type="InterPro" id="IPR050707">
    <property type="entry name" value="HTH_MetabolicPath_Reg"/>
</dbReference>
<dbReference type="AlphaFoldDB" id="A0AAQ1GLA3"/>
<evidence type="ECO:0000313" key="8">
    <source>
        <dbReference type="Proteomes" id="UP000183529"/>
    </source>
</evidence>
<evidence type="ECO:0000313" key="7">
    <source>
        <dbReference type="EMBL" id="SEK10094.1"/>
    </source>
</evidence>
<dbReference type="InterPro" id="IPR036390">
    <property type="entry name" value="WH_DNA-bd_sf"/>
</dbReference>
<dbReference type="Proteomes" id="UP000183529">
    <property type="component" value="Unassembled WGS sequence"/>
</dbReference>